<comment type="caution">
    <text evidence="2">The sequence shown here is derived from an EMBL/GenBank/DDBJ whole genome shotgun (WGS) entry which is preliminary data.</text>
</comment>
<dbReference type="AlphaFoldDB" id="A0A923KU54"/>
<sequence>MKVFYSTLLILACSCFSSSPAQAMSFRCNSYVIDKGMHKVELMQKCGTPASASVRFEKRTVRVKQFNEPQTYPRMQNGTVVEVEKEIEVAVEEWVYNFGPSQFMQLVLIEEGRIRSISDLGYGR</sequence>
<feature type="signal peptide" evidence="1">
    <location>
        <begin position="1"/>
        <end position="23"/>
    </location>
</feature>
<dbReference type="Proteomes" id="UP000627446">
    <property type="component" value="Unassembled WGS sequence"/>
</dbReference>
<dbReference type="InterPro" id="IPR021268">
    <property type="entry name" value="DUF2845"/>
</dbReference>
<gene>
    <name evidence="2" type="ORF">H8K36_13135</name>
</gene>
<feature type="chain" id="PRO_5037824295" evidence="1">
    <location>
        <begin position="24"/>
        <end position="124"/>
    </location>
</feature>
<protein>
    <submittedName>
        <fullName evidence="2">DUF2845 domain-containing protein</fullName>
    </submittedName>
</protein>
<accession>A0A923KU54</accession>
<evidence type="ECO:0000313" key="2">
    <source>
        <dbReference type="EMBL" id="MBC3882329.1"/>
    </source>
</evidence>
<dbReference type="RefSeq" id="WP_186916952.1">
    <property type="nucleotide sequence ID" value="NZ_JACOFZ010000005.1"/>
</dbReference>
<keyword evidence="1" id="KW-0732">Signal</keyword>
<keyword evidence="3" id="KW-1185">Reference proteome</keyword>
<dbReference type="PROSITE" id="PS51257">
    <property type="entry name" value="PROKAR_LIPOPROTEIN"/>
    <property type="match status" value="1"/>
</dbReference>
<dbReference type="EMBL" id="JACOFZ010000005">
    <property type="protein sequence ID" value="MBC3882329.1"/>
    <property type="molecule type" value="Genomic_DNA"/>
</dbReference>
<organism evidence="2 3">
    <name type="scientific">Undibacterium nitidum</name>
    <dbReference type="NCBI Taxonomy" id="2762298"/>
    <lineage>
        <taxon>Bacteria</taxon>
        <taxon>Pseudomonadati</taxon>
        <taxon>Pseudomonadota</taxon>
        <taxon>Betaproteobacteria</taxon>
        <taxon>Burkholderiales</taxon>
        <taxon>Oxalobacteraceae</taxon>
        <taxon>Undibacterium</taxon>
    </lineage>
</organism>
<evidence type="ECO:0000256" key="1">
    <source>
        <dbReference type="SAM" id="SignalP"/>
    </source>
</evidence>
<evidence type="ECO:0000313" key="3">
    <source>
        <dbReference type="Proteomes" id="UP000627446"/>
    </source>
</evidence>
<reference evidence="2" key="1">
    <citation type="submission" date="2020-08" db="EMBL/GenBank/DDBJ databases">
        <title>Novel species isolated from subtropical streams in China.</title>
        <authorList>
            <person name="Lu H."/>
        </authorList>
    </citation>
    <scope>NUCLEOTIDE SEQUENCE</scope>
    <source>
        <strain evidence="2">LX22W</strain>
    </source>
</reference>
<proteinExistence type="predicted"/>
<name>A0A923KU54_9BURK</name>
<dbReference type="Pfam" id="PF11006">
    <property type="entry name" value="DUF2845"/>
    <property type="match status" value="1"/>
</dbReference>